<reference evidence="1" key="1">
    <citation type="submission" date="2018-11" db="EMBL/GenBank/DDBJ databases">
        <title>Henneguya salminicola genome and transcriptome.</title>
        <authorList>
            <person name="Yahalomi D."/>
            <person name="Atkinson S.D."/>
            <person name="Neuhof M."/>
            <person name="Chang E.S."/>
            <person name="Philippe H."/>
            <person name="Cartwright P."/>
            <person name="Bartholomew J.L."/>
            <person name="Huchon D."/>
        </authorList>
    </citation>
    <scope>NUCLEOTIDE SEQUENCE</scope>
    <source>
        <strain evidence="1">Hz1</strain>
        <tissue evidence="1">Whole</tissue>
    </source>
</reference>
<sequence>MGNTSSDHNIKDALEELSDCRKIKTLEDAFWTSYFQSSTMPVEQLLEMVSLDDIRQIKSKNRSNFVTLCLHCMTQIFKSCKNSFWSQRHLLTVNNSVKWLIRLFPAVLEDKEMINYLWETKNDACLQPHAHCLLQNICELLFRQGYTVAQTTDAVYPPDPFNTQIIWKPGLVVTEATESNTFLDENRKLLLCLLLLLLSQELYLTRDGYIFP</sequence>
<dbReference type="AlphaFoldDB" id="A0A6G3ME45"/>
<name>A0A6G3ME45_HENSL</name>
<dbReference type="InterPro" id="IPR026705">
    <property type="entry name" value="Hid-1/Ecm30"/>
</dbReference>
<dbReference type="GO" id="GO:0016020">
    <property type="term" value="C:membrane"/>
    <property type="evidence" value="ECO:0007669"/>
    <property type="project" value="TreeGrafter"/>
</dbReference>
<protein>
    <submittedName>
        <fullName evidence="1">Protein HID1 (Trinotate prediction)</fullName>
    </submittedName>
</protein>
<dbReference type="GO" id="GO:0005797">
    <property type="term" value="C:Golgi medial cisterna"/>
    <property type="evidence" value="ECO:0007669"/>
    <property type="project" value="TreeGrafter"/>
</dbReference>
<dbReference type="EMBL" id="GHBP01000396">
    <property type="protein sequence ID" value="NDJ92287.1"/>
    <property type="molecule type" value="Transcribed_RNA"/>
</dbReference>
<dbReference type="PANTHER" id="PTHR21575">
    <property type="entry name" value="PROTEIN HID1"/>
    <property type="match status" value="1"/>
</dbReference>
<organism evidence="1">
    <name type="scientific">Henneguya salminicola</name>
    <name type="common">Myxosporean</name>
    <dbReference type="NCBI Taxonomy" id="69463"/>
    <lineage>
        <taxon>Eukaryota</taxon>
        <taxon>Metazoa</taxon>
        <taxon>Cnidaria</taxon>
        <taxon>Myxozoa</taxon>
        <taxon>Myxosporea</taxon>
        <taxon>Bivalvulida</taxon>
        <taxon>Platysporina</taxon>
        <taxon>Myxobolidae</taxon>
        <taxon>Henneguya</taxon>
    </lineage>
</organism>
<accession>A0A6G3ME45</accession>
<proteinExistence type="predicted"/>
<dbReference type="GO" id="GO:0000138">
    <property type="term" value="C:Golgi trans cisterna"/>
    <property type="evidence" value="ECO:0007669"/>
    <property type="project" value="TreeGrafter"/>
</dbReference>
<evidence type="ECO:0000313" key="1">
    <source>
        <dbReference type="EMBL" id="NDJ92287.1"/>
    </source>
</evidence>
<dbReference type="PANTHER" id="PTHR21575:SF12">
    <property type="entry name" value="PROTEIN HID1"/>
    <property type="match status" value="1"/>
</dbReference>
<dbReference type="Pfam" id="PF12722">
    <property type="entry name" value="Hid1"/>
    <property type="match status" value="1"/>
</dbReference>